<keyword evidence="4 5" id="KW-0274">FAD</keyword>
<evidence type="ECO:0000259" key="7">
    <source>
        <dbReference type="Pfam" id="PF02770"/>
    </source>
</evidence>
<dbReference type="SUPFAM" id="SSF47203">
    <property type="entry name" value="Acyl-CoA dehydrogenase C-terminal domain-like"/>
    <property type="match status" value="1"/>
</dbReference>
<evidence type="ECO:0000256" key="2">
    <source>
        <dbReference type="ARBA" id="ARBA00009347"/>
    </source>
</evidence>
<organism evidence="9 10">
    <name type="scientific">Anaeromyxobacter oryzae</name>
    <dbReference type="NCBI Taxonomy" id="2918170"/>
    <lineage>
        <taxon>Bacteria</taxon>
        <taxon>Pseudomonadati</taxon>
        <taxon>Myxococcota</taxon>
        <taxon>Myxococcia</taxon>
        <taxon>Myxococcales</taxon>
        <taxon>Cystobacterineae</taxon>
        <taxon>Anaeromyxobacteraceae</taxon>
        <taxon>Anaeromyxobacter</taxon>
    </lineage>
</organism>
<dbReference type="Pfam" id="PF02770">
    <property type="entry name" value="Acyl-CoA_dh_M"/>
    <property type="match status" value="1"/>
</dbReference>
<dbReference type="InterPro" id="IPR013786">
    <property type="entry name" value="AcylCoA_DH/ox_N"/>
</dbReference>
<dbReference type="PROSITE" id="PS00072">
    <property type="entry name" value="ACYL_COA_DH_1"/>
    <property type="match status" value="1"/>
</dbReference>
<dbReference type="InterPro" id="IPR006091">
    <property type="entry name" value="Acyl-CoA_Oxase/DH_mid-dom"/>
</dbReference>
<evidence type="ECO:0000256" key="5">
    <source>
        <dbReference type="RuleBase" id="RU362125"/>
    </source>
</evidence>
<dbReference type="InterPro" id="IPR046373">
    <property type="entry name" value="Acyl-CoA_Oxase/DH_mid-dom_sf"/>
</dbReference>
<evidence type="ECO:0000256" key="1">
    <source>
        <dbReference type="ARBA" id="ARBA00001974"/>
    </source>
</evidence>
<protein>
    <submittedName>
        <fullName evidence="9">Acyl-CoA dehydrogenase</fullName>
    </submittedName>
</protein>
<dbReference type="Pfam" id="PF00441">
    <property type="entry name" value="Acyl-CoA_dh_1"/>
    <property type="match status" value="1"/>
</dbReference>
<dbReference type="SUPFAM" id="SSF56645">
    <property type="entry name" value="Acyl-CoA dehydrogenase NM domain-like"/>
    <property type="match status" value="1"/>
</dbReference>
<name>A0ABM7WNN0_9BACT</name>
<dbReference type="InterPro" id="IPR036250">
    <property type="entry name" value="AcylCo_DH-like_C"/>
</dbReference>
<keyword evidence="3 5" id="KW-0285">Flavoprotein</keyword>
<dbReference type="InterPro" id="IPR009075">
    <property type="entry name" value="AcylCo_DH/oxidase_C"/>
</dbReference>
<keyword evidence="5" id="KW-0560">Oxidoreductase</keyword>
<dbReference type="Gene3D" id="2.40.110.10">
    <property type="entry name" value="Butyryl-CoA Dehydrogenase, subunit A, domain 2"/>
    <property type="match status" value="1"/>
</dbReference>
<dbReference type="Pfam" id="PF02771">
    <property type="entry name" value="Acyl-CoA_dh_N"/>
    <property type="match status" value="1"/>
</dbReference>
<evidence type="ECO:0000256" key="4">
    <source>
        <dbReference type="ARBA" id="ARBA00022827"/>
    </source>
</evidence>
<evidence type="ECO:0000256" key="3">
    <source>
        <dbReference type="ARBA" id="ARBA00022630"/>
    </source>
</evidence>
<dbReference type="EMBL" id="AP025591">
    <property type="protein sequence ID" value="BDG01071.1"/>
    <property type="molecule type" value="Genomic_DNA"/>
</dbReference>
<evidence type="ECO:0000259" key="8">
    <source>
        <dbReference type="Pfam" id="PF02771"/>
    </source>
</evidence>
<feature type="domain" description="Acyl-CoA dehydrogenase/oxidase N-terminal" evidence="8">
    <location>
        <begin position="6"/>
        <end position="119"/>
    </location>
</feature>
<evidence type="ECO:0000259" key="6">
    <source>
        <dbReference type="Pfam" id="PF00441"/>
    </source>
</evidence>
<comment type="cofactor">
    <cofactor evidence="1 5">
        <name>FAD</name>
        <dbReference type="ChEBI" id="CHEBI:57692"/>
    </cofactor>
</comment>
<evidence type="ECO:0000313" key="9">
    <source>
        <dbReference type="EMBL" id="BDG01071.1"/>
    </source>
</evidence>
<accession>A0ABM7WNN0</accession>
<dbReference type="Gene3D" id="1.20.140.10">
    <property type="entry name" value="Butyryl-CoA Dehydrogenase, subunit A, domain 3"/>
    <property type="match status" value="1"/>
</dbReference>
<dbReference type="InterPro" id="IPR037069">
    <property type="entry name" value="AcylCoA_DH/ox_N_sf"/>
</dbReference>
<dbReference type="InterPro" id="IPR006089">
    <property type="entry name" value="Acyl-CoA_DH_CS"/>
</dbReference>
<dbReference type="Proteomes" id="UP001162891">
    <property type="component" value="Chromosome"/>
</dbReference>
<evidence type="ECO:0000313" key="10">
    <source>
        <dbReference type="Proteomes" id="UP001162891"/>
    </source>
</evidence>
<comment type="similarity">
    <text evidence="2 5">Belongs to the acyl-CoA dehydrogenase family.</text>
</comment>
<dbReference type="PANTHER" id="PTHR43884">
    <property type="entry name" value="ACYL-COA DEHYDROGENASE"/>
    <property type="match status" value="1"/>
</dbReference>
<proteinExistence type="inferred from homology"/>
<dbReference type="Gene3D" id="1.10.540.10">
    <property type="entry name" value="Acyl-CoA dehydrogenase/oxidase, N-terminal domain"/>
    <property type="match status" value="1"/>
</dbReference>
<dbReference type="RefSeq" id="WP_248357437.1">
    <property type="nucleotide sequence ID" value="NZ_AP025591.1"/>
</dbReference>
<dbReference type="PANTHER" id="PTHR43884:SF12">
    <property type="entry name" value="ISOVALERYL-COA DEHYDROGENASE, MITOCHONDRIAL-RELATED"/>
    <property type="match status" value="1"/>
</dbReference>
<dbReference type="InterPro" id="IPR009100">
    <property type="entry name" value="AcylCoA_DH/oxidase_NM_dom_sf"/>
</dbReference>
<feature type="domain" description="Acyl-CoA dehydrogenase/oxidase C-terminal" evidence="6">
    <location>
        <begin position="230"/>
        <end position="377"/>
    </location>
</feature>
<gene>
    <name evidence="9" type="ORF">AMOR_00670</name>
</gene>
<keyword evidence="10" id="KW-1185">Reference proteome</keyword>
<sequence>MDFEPSDEQRALCDAVRTFGRTLNDGLAERDRRGSFDRALWRRCAEFGLQGLPIPPEHGGSGQSLTTTLLAMEALGRACRDNGLVFSLNAQLWAVQLPLLRFGTDAQRRRWLPPLCRGDLVAAHAMTEPGSGSDAMALATRAVRDGDAYVLTGTKTFVTNGPVADLVLVFATVDPAARSAGVTAFLVERGTPGLGLSDPIPKMGLRTSPMGEVVLEGCRVPAGQRLGAEGAGMGIFSAAMEWERACIFAAHLGAMERLLEETVSYAKVRRQFGQPIGKFAPVADAIVDAKVALEAGRLLLYRVGARKDAGKDAVLDAAIAKLFVSEAHVAQAMSALRVHGGYGYTTELGIERELRDAIPGTLYSGTSEMQRKIIARLLGL</sequence>
<reference evidence="10" key="1">
    <citation type="journal article" date="2022" name="Int. J. Syst. Evol. Microbiol.">
        <title>Anaeromyxobacter oryzae sp. nov., Anaeromyxobacter diazotrophicus sp. nov. and Anaeromyxobacter paludicola sp. nov., isolated from paddy soils.</title>
        <authorList>
            <person name="Itoh H."/>
            <person name="Xu Z."/>
            <person name="Mise K."/>
            <person name="Masuda Y."/>
            <person name="Ushijima N."/>
            <person name="Hayakawa C."/>
            <person name="Shiratori Y."/>
            <person name="Senoo K."/>
        </authorList>
    </citation>
    <scope>NUCLEOTIDE SEQUENCE [LARGE SCALE GENOMIC DNA]</scope>
    <source>
        <strain evidence="10">Red232</strain>
    </source>
</reference>
<feature type="domain" description="Acyl-CoA oxidase/dehydrogenase middle" evidence="7">
    <location>
        <begin position="123"/>
        <end position="218"/>
    </location>
</feature>